<organism evidence="1 2">
    <name type="scientific">Apolygus lucorum</name>
    <name type="common">Small green plant bug</name>
    <name type="synonym">Lygocoris lucorum</name>
    <dbReference type="NCBI Taxonomy" id="248454"/>
    <lineage>
        <taxon>Eukaryota</taxon>
        <taxon>Metazoa</taxon>
        <taxon>Ecdysozoa</taxon>
        <taxon>Arthropoda</taxon>
        <taxon>Hexapoda</taxon>
        <taxon>Insecta</taxon>
        <taxon>Pterygota</taxon>
        <taxon>Neoptera</taxon>
        <taxon>Paraneoptera</taxon>
        <taxon>Hemiptera</taxon>
        <taxon>Heteroptera</taxon>
        <taxon>Panheteroptera</taxon>
        <taxon>Cimicomorpha</taxon>
        <taxon>Miridae</taxon>
        <taxon>Mirini</taxon>
        <taxon>Apolygus</taxon>
    </lineage>
</organism>
<protein>
    <submittedName>
        <fullName evidence="1">Uncharacterized protein</fullName>
    </submittedName>
</protein>
<dbReference type="Proteomes" id="UP000466442">
    <property type="component" value="Linkage Group LG1"/>
</dbReference>
<accession>A0A6A4KNQ1</accession>
<dbReference type="EMBL" id="WIXP02000001">
    <property type="protein sequence ID" value="KAF6215750.1"/>
    <property type="molecule type" value="Genomic_DNA"/>
</dbReference>
<evidence type="ECO:0000313" key="1">
    <source>
        <dbReference type="EMBL" id="KAF6215750.1"/>
    </source>
</evidence>
<gene>
    <name evidence="1" type="ORF">GE061_000083</name>
</gene>
<name>A0A6A4KNQ1_APOLU</name>
<keyword evidence="2" id="KW-1185">Reference proteome</keyword>
<sequence>MFKVSNVPTYVYQSLFSVFKTGDEYLLTPPKKKKRRAHQNERFFIRDDDLSNATIRKLLEQLVSSDEESDGEDIPIYDISAYPACHTVDTAASTPLATCLDSDIHSSKASTPSGLVTTQNNSLQGDSSIVNSNQSEISLIGEDEATYYITADPSSTLLLLPKLFQWTIPTVTFTLQ</sequence>
<dbReference type="AlphaFoldDB" id="A0A6A4KNQ1"/>
<comment type="caution">
    <text evidence="1">The sequence shown here is derived from an EMBL/GenBank/DDBJ whole genome shotgun (WGS) entry which is preliminary data.</text>
</comment>
<reference evidence="1" key="1">
    <citation type="journal article" date="2021" name="Mol. Ecol. Resour.">
        <title>Apolygus lucorum genome provides insights into omnivorousness and mesophyll feeding.</title>
        <authorList>
            <person name="Liu Y."/>
            <person name="Liu H."/>
            <person name="Wang H."/>
            <person name="Huang T."/>
            <person name="Liu B."/>
            <person name="Yang B."/>
            <person name="Yin L."/>
            <person name="Li B."/>
            <person name="Zhang Y."/>
            <person name="Zhang S."/>
            <person name="Jiang F."/>
            <person name="Zhang X."/>
            <person name="Ren Y."/>
            <person name="Wang B."/>
            <person name="Wang S."/>
            <person name="Lu Y."/>
            <person name="Wu K."/>
            <person name="Fan W."/>
            <person name="Wang G."/>
        </authorList>
    </citation>
    <scope>NUCLEOTIDE SEQUENCE</scope>
    <source>
        <strain evidence="1">12Hb</strain>
    </source>
</reference>
<evidence type="ECO:0000313" key="2">
    <source>
        <dbReference type="Proteomes" id="UP000466442"/>
    </source>
</evidence>
<proteinExistence type="predicted"/>